<dbReference type="AlphaFoldDB" id="A0A418B924"/>
<keyword evidence="4" id="KW-1185">Reference proteome</keyword>
<proteinExistence type="predicted"/>
<dbReference type="InterPro" id="IPR021255">
    <property type="entry name" value="DUF2807"/>
</dbReference>
<name>A0A418B924_9STRA</name>
<keyword evidence="1" id="KW-1133">Transmembrane helix</keyword>
<evidence type="ECO:0000313" key="3">
    <source>
        <dbReference type="EMBL" id="RHY34715.1"/>
    </source>
</evidence>
<keyword evidence="1" id="KW-0812">Transmembrane</keyword>
<comment type="caution">
    <text evidence="3">The sequence shown here is derived from an EMBL/GenBank/DDBJ whole genome shotgun (WGS) entry which is preliminary data.</text>
</comment>
<protein>
    <recommendedName>
        <fullName evidence="2">Putative auto-transporter adhesin head GIN domain-containing protein</fullName>
    </recommendedName>
</protein>
<evidence type="ECO:0000313" key="4">
    <source>
        <dbReference type="Proteomes" id="UP000285060"/>
    </source>
</evidence>
<dbReference type="PANTHER" id="PTHR39200:SF1">
    <property type="entry name" value="AUTO-TRANSPORTER ADHESIN HEAD GIN DOMAIN-CONTAINING PROTEIN-RELATED"/>
    <property type="match status" value="1"/>
</dbReference>
<reference evidence="3 4" key="1">
    <citation type="submission" date="2018-08" db="EMBL/GenBank/DDBJ databases">
        <title>Aphanomyces genome sequencing and annotation.</title>
        <authorList>
            <person name="Minardi D."/>
            <person name="Oidtmann B."/>
            <person name="Van Der Giezen M."/>
            <person name="Studholme D.J."/>
        </authorList>
    </citation>
    <scope>NUCLEOTIDE SEQUENCE [LARGE SCALE GENOMIC DNA]</scope>
    <source>
        <strain evidence="3 4">NJM0002</strain>
    </source>
</reference>
<dbReference type="PANTHER" id="PTHR39200">
    <property type="entry name" value="HYPOTHETICAL EXPORTED PROTEIN"/>
    <property type="match status" value="1"/>
</dbReference>
<evidence type="ECO:0000259" key="2">
    <source>
        <dbReference type="Pfam" id="PF10988"/>
    </source>
</evidence>
<sequence length="454" mass="48149">MGVPVVSPGAVRGGGGTPDKQIGIATLANSTTATPIKPTIAPFTRSPDTPTYPATIPAILEDNITSIVINGPGRVFVSNWTKFLQSGLDEEPSEYQVGSVTISGTSLNDFQLLNDTTTVEAASMALLEMYNMTALDGVLTINFERHNAADVIDGQVLIEIFVKFPIVASIVVSGLAETYVDRGVLGGDDLVLSTGDGNMVAFVNQSAATLIDLQSTGDGSLQVRATTALRTVDTLVSRVEGAGNVVSFVSTLAVRNLTSVSVGPGSIHIYSSKLDLKNITSRVTKSGDVVFASGSGVCKYHAVEISGSGSVEAGRILCFDAVVKVAYTGRGDAIVQASNMIMTDVRGPGNVLYYNTTPKFYPTYKKHFFLTQVLKANVTDSKMNVPSPREALEFHLGKPVGNSWLGMLSALNLDRIILYGCIVFVVIAGVVAGSKWYNIYKAQKSSRGEYQPLQ</sequence>
<feature type="domain" description="Putative auto-transporter adhesin head GIN" evidence="2">
    <location>
        <begin position="251"/>
        <end position="356"/>
    </location>
</feature>
<keyword evidence="1" id="KW-0472">Membrane</keyword>
<dbReference type="Gene3D" id="2.160.20.120">
    <property type="match status" value="2"/>
</dbReference>
<gene>
    <name evidence="3" type="ORF">DYB32_000717</name>
</gene>
<accession>A0A418B924</accession>
<evidence type="ECO:0000256" key="1">
    <source>
        <dbReference type="SAM" id="Phobius"/>
    </source>
</evidence>
<organism evidence="3 4">
    <name type="scientific">Aphanomyces invadans</name>
    <dbReference type="NCBI Taxonomy" id="157072"/>
    <lineage>
        <taxon>Eukaryota</taxon>
        <taxon>Sar</taxon>
        <taxon>Stramenopiles</taxon>
        <taxon>Oomycota</taxon>
        <taxon>Saprolegniomycetes</taxon>
        <taxon>Saprolegniales</taxon>
        <taxon>Verrucalvaceae</taxon>
        <taxon>Aphanomyces</taxon>
    </lineage>
</organism>
<dbReference type="Proteomes" id="UP000285060">
    <property type="component" value="Unassembled WGS sequence"/>
</dbReference>
<dbReference type="Pfam" id="PF10988">
    <property type="entry name" value="DUF2807"/>
    <property type="match status" value="1"/>
</dbReference>
<feature type="transmembrane region" description="Helical" evidence="1">
    <location>
        <begin position="416"/>
        <end position="437"/>
    </location>
</feature>
<dbReference type="EMBL" id="QUSY01000020">
    <property type="protein sequence ID" value="RHY34715.1"/>
    <property type="molecule type" value="Genomic_DNA"/>
</dbReference>